<feature type="compositionally biased region" description="Polar residues" evidence="1">
    <location>
        <begin position="328"/>
        <end position="346"/>
    </location>
</feature>
<feature type="region of interest" description="Disordered" evidence="1">
    <location>
        <begin position="560"/>
        <end position="597"/>
    </location>
</feature>
<dbReference type="eggNOG" id="ENOG502SRJB">
    <property type="taxonomic scope" value="Eukaryota"/>
</dbReference>
<dbReference type="AlphaFoldDB" id="D8Q9E7"/>
<feature type="compositionally biased region" description="Pro residues" evidence="1">
    <location>
        <begin position="456"/>
        <end position="467"/>
    </location>
</feature>
<feature type="compositionally biased region" description="Low complexity" evidence="1">
    <location>
        <begin position="472"/>
        <end position="484"/>
    </location>
</feature>
<evidence type="ECO:0000313" key="3">
    <source>
        <dbReference type="Proteomes" id="UP000007431"/>
    </source>
</evidence>
<evidence type="ECO:0000256" key="1">
    <source>
        <dbReference type="SAM" id="MobiDB-lite"/>
    </source>
</evidence>
<feature type="region of interest" description="Disordered" evidence="1">
    <location>
        <begin position="297"/>
        <end position="363"/>
    </location>
</feature>
<name>D8Q9E7_SCHCM</name>
<accession>D8Q9E7</accession>
<dbReference type="EMBL" id="GL377308">
    <property type="protein sequence ID" value="EFI95641.1"/>
    <property type="molecule type" value="Genomic_DNA"/>
</dbReference>
<feature type="compositionally biased region" description="Polar residues" evidence="1">
    <location>
        <begin position="417"/>
        <end position="441"/>
    </location>
</feature>
<dbReference type="OrthoDB" id="3270497at2759"/>
<sequence length="635" mass="68702">MGKEQKYPANGRAVVESSSRSNTTSEASSSTSKLGQSRTSILPAVLPHLRRSIEEPTTASKDALLTLQLSSHHMLDSLVHDEASDQAVYSIQTTGPSTTITRSDHWDETTAADIRWPKTLPLGKGQEGTGVRIQMNGRDWQPGDSLLRSGSRSNHTHKFNIPGYSQCLKWRPQSGAYWCTTASVKGPIAIFEPATATTAPKLVVYETLRDKYDSRSRNEHGGVSILLLDYLIATALLLVTDVQDWMVVRKYEGPMLDVAPPEGLDGETEMPHSHATSNRQWRKIIFGEPLYRKRSFSADSLSSSTPSDTVPTSPVSDDLVDIPPDGNPLNSTTVEQVVEPQVNTTRPPTPEVEASPVQTRPSSLVLDFDLPAAATTRPSPQAPPSPSAESICYPLANASAPAHMYLDPAFYGEDDTPSVTSISSDQGSPTSLTRLERSTSVPGRRAGGDLAIRELPTPPREPAPPLDPSVWTPSPISPSTDTSDLMTFVRGPSSASSIRPSTAPGLADVPPFSPLPRTTGAFNVRRLPQVPAPGPAEPLPDTLHLRHRTQLDDNVVPVPREKRSSAPLQIRTLPLPPTPTATSAAVPHMPGPDPYKDEDAEWMRALTMNTRPSAPRVRTSLYDAPPPAYSTLFDP</sequence>
<reference evidence="2 3" key="1">
    <citation type="journal article" date="2010" name="Nat. Biotechnol.">
        <title>Genome sequence of the model mushroom Schizophyllum commune.</title>
        <authorList>
            <person name="Ohm R.A."/>
            <person name="de Jong J.F."/>
            <person name="Lugones L.G."/>
            <person name="Aerts A."/>
            <person name="Kothe E."/>
            <person name="Stajich J.E."/>
            <person name="de Vries R.P."/>
            <person name="Record E."/>
            <person name="Levasseur A."/>
            <person name="Baker S.E."/>
            <person name="Bartholomew K.A."/>
            <person name="Coutinho P.M."/>
            <person name="Erdmann S."/>
            <person name="Fowler T.J."/>
            <person name="Gathman A.C."/>
            <person name="Lombard V."/>
            <person name="Henrissat B."/>
            <person name="Knabe N."/>
            <person name="Kuees U."/>
            <person name="Lilly W.W."/>
            <person name="Lindquist E."/>
            <person name="Lucas S."/>
            <person name="Magnuson J.K."/>
            <person name="Piumi F."/>
            <person name="Raudaskoski M."/>
            <person name="Salamov A."/>
            <person name="Schmutz J."/>
            <person name="Schwarze F.W.M.R."/>
            <person name="vanKuyk P.A."/>
            <person name="Horton J.S."/>
            <person name="Grigoriev I.V."/>
            <person name="Woesten H.A.B."/>
        </authorList>
    </citation>
    <scope>NUCLEOTIDE SEQUENCE [LARGE SCALE GENOMIC DNA]</scope>
    <source>
        <strain evidence="3">H4-8 / FGSC 9210</strain>
    </source>
</reference>
<dbReference type="GeneID" id="9591545"/>
<keyword evidence="3" id="KW-1185">Reference proteome</keyword>
<dbReference type="RefSeq" id="XP_003030544.1">
    <property type="nucleotide sequence ID" value="XM_003030498.1"/>
</dbReference>
<proteinExistence type="predicted"/>
<protein>
    <submittedName>
        <fullName evidence="2">Uncharacterized protein</fullName>
    </submittedName>
</protein>
<dbReference type="HOGENOM" id="CLU_027900_0_0_1"/>
<dbReference type="KEGG" id="scm:SCHCO_02750208"/>
<gene>
    <name evidence="2" type="ORF">SCHCODRAFT_257694</name>
</gene>
<evidence type="ECO:0000313" key="2">
    <source>
        <dbReference type="EMBL" id="EFI95641.1"/>
    </source>
</evidence>
<feature type="region of interest" description="Disordered" evidence="1">
    <location>
        <begin position="615"/>
        <end position="635"/>
    </location>
</feature>
<feature type="region of interest" description="Disordered" evidence="1">
    <location>
        <begin position="1"/>
        <end position="39"/>
    </location>
</feature>
<feature type="compositionally biased region" description="Low complexity" evidence="1">
    <location>
        <begin position="17"/>
        <end position="32"/>
    </location>
</feature>
<dbReference type="Proteomes" id="UP000007431">
    <property type="component" value="Unassembled WGS sequence"/>
</dbReference>
<feature type="compositionally biased region" description="Low complexity" evidence="1">
    <location>
        <begin position="297"/>
        <end position="317"/>
    </location>
</feature>
<dbReference type="VEuPathDB" id="FungiDB:SCHCODRAFT_02750208"/>
<feature type="region of interest" description="Disordered" evidence="1">
    <location>
        <begin position="416"/>
        <end position="514"/>
    </location>
</feature>
<dbReference type="InParanoid" id="D8Q9E7"/>
<organism evidence="3">
    <name type="scientific">Schizophyllum commune (strain H4-8 / FGSC 9210)</name>
    <name type="common">Split gill fungus</name>
    <dbReference type="NCBI Taxonomy" id="578458"/>
    <lineage>
        <taxon>Eukaryota</taxon>
        <taxon>Fungi</taxon>
        <taxon>Dikarya</taxon>
        <taxon>Basidiomycota</taxon>
        <taxon>Agaricomycotina</taxon>
        <taxon>Agaricomycetes</taxon>
        <taxon>Agaricomycetidae</taxon>
        <taxon>Agaricales</taxon>
        <taxon>Schizophyllaceae</taxon>
        <taxon>Schizophyllum</taxon>
    </lineage>
</organism>
<dbReference type="OMA" id="APDYDTH"/>